<feature type="transmembrane region" description="Helical" evidence="1">
    <location>
        <begin position="54"/>
        <end position="75"/>
    </location>
</feature>
<gene>
    <name evidence="2" type="ORF">B0I29_11355</name>
</gene>
<dbReference type="RefSeq" id="WP_111651672.1">
    <property type="nucleotide sequence ID" value="NZ_JACHWI010000005.1"/>
</dbReference>
<evidence type="ECO:0000256" key="1">
    <source>
        <dbReference type="SAM" id="Phobius"/>
    </source>
</evidence>
<keyword evidence="3" id="KW-1185">Reference proteome</keyword>
<evidence type="ECO:0000313" key="3">
    <source>
        <dbReference type="Proteomes" id="UP000249341"/>
    </source>
</evidence>
<dbReference type="EMBL" id="QLMJ01000013">
    <property type="protein sequence ID" value="RAK32760.1"/>
    <property type="molecule type" value="Genomic_DNA"/>
</dbReference>
<reference evidence="2 3" key="1">
    <citation type="submission" date="2018-06" db="EMBL/GenBank/DDBJ databases">
        <title>Genomic Encyclopedia of Type Strains, Phase III (KMG-III): the genomes of soil and plant-associated and newly described type strains.</title>
        <authorList>
            <person name="Whitman W."/>
        </authorList>
    </citation>
    <scope>NUCLEOTIDE SEQUENCE [LARGE SCALE GENOMIC DNA]</scope>
    <source>
        <strain evidence="2 3">CGMCC 4.7090</strain>
    </source>
</reference>
<dbReference type="OrthoDB" id="3291969at2"/>
<dbReference type="Proteomes" id="UP000249341">
    <property type="component" value="Unassembled WGS sequence"/>
</dbReference>
<keyword evidence="1" id="KW-0812">Transmembrane</keyword>
<accession>A0A327Z808</accession>
<protein>
    <submittedName>
        <fullName evidence="2">Uncharacterized protein</fullName>
    </submittedName>
</protein>
<proteinExistence type="predicted"/>
<evidence type="ECO:0000313" key="2">
    <source>
        <dbReference type="EMBL" id="RAK32760.1"/>
    </source>
</evidence>
<feature type="transmembrane region" description="Helical" evidence="1">
    <location>
        <begin position="26"/>
        <end position="48"/>
    </location>
</feature>
<keyword evidence="1" id="KW-1133">Transmembrane helix</keyword>
<dbReference type="AlphaFoldDB" id="A0A327Z808"/>
<sequence length="188" mass="20452">MSFAPEQVEAPARDAVLFRSSPARSFATLFAALLIAYLLASPAVAWFARETGDPWWVIALQAIAVAAGAAGLYTVSARAALPTWVRVSEVGLELAAQDSDPILLEWQDVSAVVIRRVGLRTVLEVVPGDMDTVHPVQDAADGAPALTDTPRGQAFTADLSQVWPNPKALRRELEHWMLVKKNQPVRRF</sequence>
<name>A0A327Z808_9ACTN</name>
<comment type="caution">
    <text evidence="2">The sequence shown here is derived from an EMBL/GenBank/DDBJ whole genome shotgun (WGS) entry which is preliminary data.</text>
</comment>
<organism evidence="2 3">
    <name type="scientific">Actinoplanes lutulentus</name>
    <dbReference type="NCBI Taxonomy" id="1287878"/>
    <lineage>
        <taxon>Bacteria</taxon>
        <taxon>Bacillati</taxon>
        <taxon>Actinomycetota</taxon>
        <taxon>Actinomycetes</taxon>
        <taxon>Micromonosporales</taxon>
        <taxon>Micromonosporaceae</taxon>
        <taxon>Actinoplanes</taxon>
    </lineage>
</organism>
<keyword evidence="1" id="KW-0472">Membrane</keyword>